<dbReference type="Proteomes" id="UP001500975">
    <property type="component" value="Unassembled WGS sequence"/>
</dbReference>
<organism evidence="1 2">
    <name type="scientific">Variovorax defluvii</name>
    <dbReference type="NCBI Taxonomy" id="913761"/>
    <lineage>
        <taxon>Bacteria</taxon>
        <taxon>Pseudomonadati</taxon>
        <taxon>Pseudomonadota</taxon>
        <taxon>Betaproteobacteria</taxon>
        <taxon>Burkholderiales</taxon>
        <taxon>Comamonadaceae</taxon>
        <taxon>Variovorax</taxon>
    </lineage>
</organism>
<sequence>MTAPLTASIVELALGLVLDSTDSAAGNRCALEGLVLSPGPDGVIELRANSLEASALRLTAGPLVMEVGRIAVRELAAAVRAEGGAMRLSAVDAAEVEFSGVKLHGPVLVPAAIRHVWDAAHAADGSAAAPAPAPAPAPAAADAWSLGPLGEAEGTVHGKITDAHLLFDADVTVPIRFGQVDFNDATVEHVGPDSRMGVSRMGFYVDAPNGRSYLYQFASAPLAGVEFERRGAMLSPWVSERGKLRLQPFVESMLQGGAGHGLTEQSRLLLNRTALSGTLQLGDGVLAVPGLQAHLEGRDQGRNAVRLQSEAVGRALGIEMASLAAHDVSASWQRARIGCERIAARLKLQLTVDGAQLRFALELADGRLTRPRYHVAA</sequence>
<keyword evidence="2" id="KW-1185">Reference proteome</keyword>
<name>A0ABP8HA58_9BURK</name>
<dbReference type="EMBL" id="BAABGJ010000011">
    <property type="protein sequence ID" value="GAA4336518.1"/>
    <property type="molecule type" value="Genomic_DNA"/>
</dbReference>
<comment type="caution">
    <text evidence="1">The sequence shown here is derived from an EMBL/GenBank/DDBJ whole genome shotgun (WGS) entry which is preliminary data.</text>
</comment>
<evidence type="ECO:0000313" key="2">
    <source>
        <dbReference type="Proteomes" id="UP001500975"/>
    </source>
</evidence>
<dbReference type="RefSeq" id="WP_345536794.1">
    <property type="nucleotide sequence ID" value="NZ_BAABGJ010000011.1"/>
</dbReference>
<evidence type="ECO:0000313" key="1">
    <source>
        <dbReference type="EMBL" id="GAA4336518.1"/>
    </source>
</evidence>
<accession>A0ABP8HA58</accession>
<reference evidence="2" key="1">
    <citation type="journal article" date="2019" name="Int. J. Syst. Evol. Microbiol.">
        <title>The Global Catalogue of Microorganisms (GCM) 10K type strain sequencing project: providing services to taxonomists for standard genome sequencing and annotation.</title>
        <authorList>
            <consortium name="The Broad Institute Genomics Platform"/>
            <consortium name="The Broad Institute Genome Sequencing Center for Infectious Disease"/>
            <person name="Wu L."/>
            <person name="Ma J."/>
        </authorList>
    </citation>
    <scope>NUCLEOTIDE SEQUENCE [LARGE SCALE GENOMIC DNA]</scope>
    <source>
        <strain evidence="2">JCM 17804</strain>
    </source>
</reference>
<proteinExistence type="predicted"/>
<gene>
    <name evidence="1" type="ORF">GCM10023165_13840</name>
</gene>
<protein>
    <submittedName>
        <fullName evidence="1">Uncharacterized protein</fullName>
    </submittedName>
</protein>